<feature type="compositionally biased region" description="Low complexity" evidence="2">
    <location>
        <begin position="500"/>
        <end position="511"/>
    </location>
</feature>
<dbReference type="Proteomes" id="UP000093000">
    <property type="component" value="Unassembled WGS sequence"/>
</dbReference>
<dbReference type="AlphaFoldDB" id="A0A1C7NED5"/>
<evidence type="ECO:0000313" key="3">
    <source>
        <dbReference type="EMBL" id="OBZ87139.1"/>
    </source>
</evidence>
<dbReference type="InParanoid" id="A0A1C7NED5"/>
<feature type="compositionally biased region" description="Low complexity" evidence="2">
    <location>
        <begin position="435"/>
        <end position="455"/>
    </location>
</feature>
<evidence type="ECO:0000256" key="2">
    <source>
        <dbReference type="SAM" id="MobiDB-lite"/>
    </source>
</evidence>
<dbReference type="STRING" id="101091.A0A1C7NED5"/>
<feature type="coiled-coil region" evidence="1">
    <location>
        <begin position="66"/>
        <end position="107"/>
    </location>
</feature>
<keyword evidence="4" id="KW-1185">Reference proteome</keyword>
<keyword evidence="1" id="KW-0175">Coiled coil</keyword>
<name>A0A1C7NED5_9FUNG</name>
<feature type="compositionally biased region" description="Polar residues" evidence="2">
    <location>
        <begin position="552"/>
        <end position="562"/>
    </location>
</feature>
<evidence type="ECO:0000313" key="4">
    <source>
        <dbReference type="Proteomes" id="UP000093000"/>
    </source>
</evidence>
<feature type="compositionally biased region" description="Low complexity" evidence="2">
    <location>
        <begin position="396"/>
        <end position="409"/>
    </location>
</feature>
<comment type="caution">
    <text evidence="3">The sequence shown here is derived from an EMBL/GenBank/DDBJ whole genome shotgun (WGS) entry which is preliminary data.</text>
</comment>
<feature type="compositionally biased region" description="Polar residues" evidence="2">
    <location>
        <begin position="126"/>
        <end position="136"/>
    </location>
</feature>
<feature type="compositionally biased region" description="Low complexity" evidence="2">
    <location>
        <begin position="374"/>
        <end position="389"/>
    </location>
</feature>
<organism evidence="3 4">
    <name type="scientific">Choanephora cucurbitarum</name>
    <dbReference type="NCBI Taxonomy" id="101091"/>
    <lineage>
        <taxon>Eukaryota</taxon>
        <taxon>Fungi</taxon>
        <taxon>Fungi incertae sedis</taxon>
        <taxon>Mucoromycota</taxon>
        <taxon>Mucoromycotina</taxon>
        <taxon>Mucoromycetes</taxon>
        <taxon>Mucorales</taxon>
        <taxon>Mucorineae</taxon>
        <taxon>Choanephoraceae</taxon>
        <taxon>Choanephoroideae</taxon>
        <taxon>Choanephora</taxon>
    </lineage>
</organism>
<dbReference type="PANTHER" id="PTHR38120">
    <property type="entry name" value="EXPRESSED PROTEIN"/>
    <property type="match status" value="1"/>
</dbReference>
<reference evidence="3 4" key="1">
    <citation type="submission" date="2016-03" db="EMBL/GenBank/DDBJ databases">
        <title>Choanephora cucurbitarum.</title>
        <authorList>
            <person name="Min B."/>
            <person name="Park H."/>
            <person name="Park J.-H."/>
            <person name="Shin H.-D."/>
            <person name="Choi I.-G."/>
        </authorList>
    </citation>
    <scope>NUCLEOTIDE SEQUENCE [LARGE SCALE GENOMIC DNA]</scope>
    <source>
        <strain evidence="3 4">KUS-F28377</strain>
    </source>
</reference>
<dbReference type="OrthoDB" id="2121319at2759"/>
<evidence type="ECO:0000256" key="1">
    <source>
        <dbReference type="SAM" id="Coils"/>
    </source>
</evidence>
<feature type="compositionally biased region" description="Low complexity" evidence="2">
    <location>
        <begin position="534"/>
        <end position="551"/>
    </location>
</feature>
<dbReference type="PANTHER" id="PTHR38120:SF1">
    <property type="entry name" value="M PROTEIN, SEROTYPE 2.1"/>
    <property type="match status" value="1"/>
</dbReference>
<feature type="coiled-coil region" evidence="1">
    <location>
        <begin position="206"/>
        <end position="261"/>
    </location>
</feature>
<feature type="region of interest" description="Disordered" evidence="2">
    <location>
        <begin position="370"/>
        <end position="591"/>
    </location>
</feature>
<dbReference type="EMBL" id="LUGH01000243">
    <property type="protein sequence ID" value="OBZ87139.1"/>
    <property type="molecule type" value="Genomic_DNA"/>
</dbReference>
<accession>A0A1C7NED5</accession>
<gene>
    <name evidence="3" type="ORF">A0J61_04813</name>
</gene>
<proteinExistence type="predicted"/>
<sequence length="591" mass="65955">MTTDELTLLIHSLQDQIKKGQEVESELRHQLETLEGQQRELYNDNDYLRQKMSAIQLDNSNYSNSQARLETQLYAQEQDISSLRKEIQQLSKAKRDAEKKLIAESQDYENDKSVWQQREADLYNQIRSLSVNNSNEPRTPRTPRRRSVTGATLGIMSPFTTGLGDINENNNIIEEQDGSRDERPTPKLASIDSSYAREAKIAQRTIKAQDKLILDLKSELEKQKNLIAKQQSEFQLQSLKLVHLEHEIANVKQLNRSLMEDNESYQILLHEKTMNGEFMMNPIMQVEDNPTMKESASSSSNQGLNLAEELASSIPDWQKECEADQTIQKLNDENKTLQDTNRALQLYMNKILMKIINNKQLEDVLSIDQPSKPSTLVSYSTSNKSSTQKTNKEESSPAPTRTASTSSDSNNKDANRQRRRTISYWGSKAPPSPSTSPSSSSSTSNNKHSSMYSSPTLPPPAAAFPGRHQDGNVIKSISEDRRRHSSLIQPPAPQPERSVSTSTTTTGSSSGWAKALRRMSGIGWSSSTVKEEPTPTASTSTALPTAAFSPSIVNSDSAFSSMNEEDTSRKSSGSSTPSARRSNELGTLDEE</sequence>
<protein>
    <submittedName>
        <fullName evidence="3">Uncharacterized protein</fullName>
    </submittedName>
</protein>
<feature type="region of interest" description="Disordered" evidence="2">
    <location>
        <begin position="126"/>
        <end position="169"/>
    </location>
</feature>
<feature type="compositionally biased region" description="Low complexity" evidence="2">
    <location>
        <begin position="570"/>
        <end position="580"/>
    </location>
</feature>